<feature type="domain" description="Secretion system C-terminal sorting" evidence="2">
    <location>
        <begin position="571"/>
        <end position="645"/>
    </location>
</feature>
<evidence type="ECO:0000256" key="1">
    <source>
        <dbReference type="ARBA" id="ARBA00022729"/>
    </source>
</evidence>
<dbReference type="InterPro" id="IPR026444">
    <property type="entry name" value="Secre_tail"/>
</dbReference>
<evidence type="ECO:0000313" key="4">
    <source>
        <dbReference type="Proteomes" id="UP000184112"/>
    </source>
</evidence>
<dbReference type="InterPro" id="IPR013783">
    <property type="entry name" value="Ig-like_fold"/>
</dbReference>
<dbReference type="AlphaFoldDB" id="A0A1M5U085"/>
<dbReference type="NCBIfam" id="TIGR04183">
    <property type="entry name" value="Por_Secre_tail"/>
    <property type="match status" value="1"/>
</dbReference>
<dbReference type="Pfam" id="PF18962">
    <property type="entry name" value="Por_Secre_tail"/>
    <property type="match status" value="1"/>
</dbReference>
<evidence type="ECO:0000259" key="2">
    <source>
        <dbReference type="Pfam" id="PF18962"/>
    </source>
</evidence>
<gene>
    <name evidence="3" type="ORF">SAMN05444388_112109</name>
</gene>
<sequence length="647" mass="72118">MIIAPVITDWASLEGQILDITVHRMFDSANNMQESPVTWTAYVNRNEVSWFAEGYNEIVDLTKNSSETKTFDITLVNKGGKQQPYAINNLPSWLSLSKTSGTLDPNTKTTIKATVDQDIAIGEYLENLYLQTDFGYDQKLQVKLRVLAPEPNWNVDPTRFDYSMNIIAKIKVDGVLSVDSYDKIGAFYNEETRGSAKLVYNEAYKEYFAFLTIYSNVNSGENLKFKIWDASQGKVLEASAELNPSITFMNNEVLGTLSKPYIFANSGLVEQEIKLNKGWTWISLNTNDANFSDLNTLTKNLTLETSNRILSHSPALLDTYFKDASNPANSGWSGTISANGGLSSSKMYKVNVTQEQTLKIKGKNVDVTTWSFPIKENWNWLAYPLASNQTTNEALAHFDAADGDVIKSQNLFAIYDPIIGWNGTLKYLEAGKGYMIKSSKQQTFKYPDNLEKSKTGKSVSNNEQETIPSEFKQYSQNMNAVVLLPKGFDELFVYDSKGVLKGTARNQMINGKELSFITIFGDETEELSFTLGDGFAKKGTSKSFTFKGNEVLGTITNPVILEEVSKSENSIYPNPFGTILNIELNALKKQEVNIQLYSVNGQLVFSQKSIIENGSNVISISPNIAQGVYIVEVKVDGKLVKTKVIKN</sequence>
<keyword evidence="1" id="KW-0732">Signal</keyword>
<accession>A0A1M5U085</accession>
<dbReference type="RefSeq" id="WP_073410795.1">
    <property type="nucleotide sequence ID" value="NZ_FQWH01000012.1"/>
</dbReference>
<dbReference type="Proteomes" id="UP000184112">
    <property type="component" value="Unassembled WGS sequence"/>
</dbReference>
<proteinExistence type="predicted"/>
<evidence type="ECO:0000313" key="3">
    <source>
        <dbReference type="EMBL" id="SHH56276.1"/>
    </source>
</evidence>
<name>A0A1M5U085_FLAJO</name>
<protein>
    <submittedName>
        <fullName evidence="3">Por secretion system C-terminal sorting domain-containing protein</fullName>
    </submittedName>
</protein>
<dbReference type="Gene3D" id="2.60.40.10">
    <property type="entry name" value="Immunoglobulins"/>
    <property type="match status" value="1"/>
</dbReference>
<reference evidence="3 4" key="1">
    <citation type="submission" date="2016-11" db="EMBL/GenBank/DDBJ databases">
        <authorList>
            <person name="Jaros S."/>
            <person name="Januszkiewicz K."/>
            <person name="Wedrychowicz H."/>
        </authorList>
    </citation>
    <scope>NUCLEOTIDE SEQUENCE [LARGE SCALE GENOMIC DNA]</scope>
    <source>
        <strain evidence="3 4">DSM 6792</strain>
    </source>
</reference>
<organism evidence="3 4">
    <name type="scientific">Flavobacterium johnsoniae</name>
    <name type="common">Cytophaga johnsonae</name>
    <dbReference type="NCBI Taxonomy" id="986"/>
    <lineage>
        <taxon>Bacteria</taxon>
        <taxon>Pseudomonadati</taxon>
        <taxon>Bacteroidota</taxon>
        <taxon>Flavobacteriia</taxon>
        <taxon>Flavobacteriales</taxon>
        <taxon>Flavobacteriaceae</taxon>
        <taxon>Flavobacterium</taxon>
    </lineage>
</organism>
<dbReference type="EMBL" id="FQWH01000012">
    <property type="protein sequence ID" value="SHH56276.1"/>
    <property type="molecule type" value="Genomic_DNA"/>
</dbReference>